<dbReference type="Proteomes" id="UP000002033">
    <property type="component" value="Chromosome"/>
</dbReference>
<evidence type="ECO:0000313" key="4">
    <source>
        <dbReference type="Proteomes" id="UP000002033"/>
    </source>
</evidence>
<feature type="region of interest" description="Disordered" evidence="1">
    <location>
        <begin position="127"/>
        <end position="158"/>
    </location>
</feature>
<dbReference type="HOGENOM" id="CLU_1667023_0_0_5"/>
<dbReference type="STRING" id="582899.Hden_2995"/>
<dbReference type="RefSeq" id="WP_013216949.1">
    <property type="nucleotide sequence ID" value="NC_014313.1"/>
</dbReference>
<dbReference type="SUPFAM" id="SSF52540">
    <property type="entry name" value="P-loop containing nucleoside triphosphate hydrolases"/>
    <property type="match status" value="1"/>
</dbReference>
<keyword evidence="4" id="KW-1185">Reference proteome</keyword>
<sequence length="158" mass="16630">MTDGMTMMKGDLFGAGVPASERETIVAECIPSAALSQHAAIIGKTGSGKTSTSKLAVEQVVAGGFRVCILDTIKSDWWGITSSADGSQPGLPFKILGGPRGHVPLHSSAGSAIGQIVGSGKLPLSILDMAERSPNSRRSTTPRRRRTMRRSSTSRRRP</sequence>
<feature type="domain" description="Helicase HerA central" evidence="2">
    <location>
        <begin position="33"/>
        <end position="71"/>
    </location>
</feature>
<evidence type="ECO:0000256" key="1">
    <source>
        <dbReference type="SAM" id="MobiDB-lite"/>
    </source>
</evidence>
<name>D8JVD6_HYPDA</name>
<dbReference type="OrthoDB" id="8183885at2"/>
<dbReference type="eggNOG" id="COG0433">
    <property type="taxonomic scope" value="Bacteria"/>
</dbReference>
<dbReference type="Pfam" id="PF01935">
    <property type="entry name" value="DUF87"/>
    <property type="match status" value="1"/>
</dbReference>
<evidence type="ECO:0000313" key="3">
    <source>
        <dbReference type="EMBL" id="ADJ24790.1"/>
    </source>
</evidence>
<dbReference type="Gene3D" id="3.40.50.300">
    <property type="entry name" value="P-loop containing nucleotide triphosphate hydrolases"/>
    <property type="match status" value="1"/>
</dbReference>
<feature type="compositionally biased region" description="Basic residues" evidence="1">
    <location>
        <begin position="140"/>
        <end position="158"/>
    </location>
</feature>
<dbReference type="KEGG" id="hdn:Hden_2995"/>
<dbReference type="InterPro" id="IPR002789">
    <property type="entry name" value="HerA_central"/>
</dbReference>
<dbReference type="InterPro" id="IPR027417">
    <property type="entry name" value="P-loop_NTPase"/>
</dbReference>
<evidence type="ECO:0000259" key="2">
    <source>
        <dbReference type="Pfam" id="PF01935"/>
    </source>
</evidence>
<reference evidence="4" key="1">
    <citation type="journal article" date="2011" name="J. Bacteriol.">
        <title>Genome sequences of eight morphologically diverse alphaproteobacteria.</title>
        <authorList>
            <consortium name="US DOE Joint Genome Institute"/>
            <person name="Brown P.J."/>
            <person name="Kysela D.T."/>
            <person name="Buechlein A."/>
            <person name="Hemmerich C."/>
            <person name="Brun Y.V."/>
        </authorList>
    </citation>
    <scope>NUCLEOTIDE SEQUENCE [LARGE SCALE GENOMIC DNA]</scope>
    <source>
        <strain evidence="4">ATCC 51888 / DSM 1869 / NCIB 11706 / TK 0415</strain>
    </source>
</reference>
<proteinExistence type="predicted"/>
<dbReference type="EMBL" id="CP002083">
    <property type="protein sequence ID" value="ADJ24790.1"/>
    <property type="molecule type" value="Genomic_DNA"/>
</dbReference>
<organism evidence="3 4">
    <name type="scientific">Hyphomicrobium denitrificans (strain ATCC 51888 / DSM 1869 / NCIMB 11706 / TK 0415)</name>
    <dbReference type="NCBI Taxonomy" id="582899"/>
    <lineage>
        <taxon>Bacteria</taxon>
        <taxon>Pseudomonadati</taxon>
        <taxon>Pseudomonadota</taxon>
        <taxon>Alphaproteobacteria</taxon>
        <taxon>Hyphomicrobiales</taxon>
        <taxon>Hyphomicrobiaceae</taxon>
        <taxon>Hyphomicrobium</taxon>
    </lineage>
</organism>
<dbReference type="AlphaFoldDB" id="D8JVD6"/>
<accession>D8JVD6</accession>
<gene>
    <name evidence="3" type="ordered locus">Hden_2995</name>
</gene>
<protein>
    <recommendedName>
        <fullName evidence="2">Helicase HerA central domain-containing protein</fullName>
    </recommendedName>
</protein>